<evidence type="ECO:0000256" key="7">
    <source>
        <dbReference type="PROSITE-ProRule" id="PRU00024"/>
    </source>
</evidence>
<evidence type="ECO:0000256" key="4">
    <source>
        <dbReference type="ARBA" id="ARBA00022771"/>
    </source>
</evidence>
<evidence type="ECO:0000313" key="12">
    <source>
        <dbReference type="RefSeq" id="XP_020670973.2"/>
    </source>
</evidence>
<dbReference type="InterPro" id="IPR017907">
    <property type="entry name" value="Znf_RING_CS"/>
</dbReference>
<dbReference type="PROSITE" id="PS50188">
    <property type="entry name" value="B302_SPRY"/>
    <property type="match status" value="1"/>
</dbReference>
<dbReference type="InterPro" id="IPR003877">
    <property type="entry name" value="SPRY_dom"/>
</dbReference>
<evidence type="ECO:0000259" key="10">
    <source>
        <dbReference type="PROSITE" id="PS50188"/>
    </source>
</evidence>
<name>A0A6J0VFK4_9SAUR</name>
<sequence length="510" mass="58752">MAAGGFLQEFCQETTCNICLEPFNEPVTTDCGHNFCQACLTKVSAKSSAGVSCPECGEPVPQRNFKPNRQLANIVQLVKKLRVSETVERTRGVCQKHQEPLKFFCKDDNAAICVVCDRSKEHRQHIVLPIEEVSQEYKEEIIIYMKFLKKQKEALESHKASEELQRQEYWKLLVLKEEKVNFAFDSMQMLLEEKRQCWLANLQEIKNEMEKKAEENIVGISEDVFRLSQHMAEMEKLMTEIEASQSPANELLEETRQALNRYEKNLVTFKVDLSANLEERIRFSFLKTSELQKAVDDYKEYLEKTLNPCTLPQAVKPENLKPTANKVSITLDQDTAHPYLVLSEDLKMVTWESKKKRREWKKRSMPNNPERFDWETCVLGCEKFTSGINWWVVEVSGVGSWAVGVVRDSVKRKGSLQFNPEEGFWALRKSFQDTHSSREIVALTSPDPTPLMVKAEPIRIIIILDYEGGQVDFLDADTSNLIFTFQAGSFSGETIRPFLQVREWGFSLKC</sequence>
<dbReference type="Pfam" id="PF00622">
    <property type="entry name" value="SPRY"/>
    <property type="match status" value="1"/>
</dbReference>
<dbReference type="InterPro" id="IPR013320">
    <property type="entry name" value="ConA-like_dom_sf"/>
</dbReference>
<evidence type="ECO:0000256" key="2">
    <source>
        <dbReference type="ARBA" id="ARBA00022699"/>
    </source>
</evidence>
<dbReference type="InterPro" id="IPR043136">
    <property type="entry name" value="B30.2/SPRY_sf"/>
</dbReference>
<dbReference type="GO" id="GO:0008270">
    <property type="term" value="F:zinc ion binding"/>
    <property type="evidence" value="ECO:0007669"/>
    <property type="project" value="UniProtKB-KW"/>
</dbReference>
<dbReference type="SMART" id="SM00589">
    <property type="entry name" value="PRY"/>
    <property type="match status" value="1"/>
</dbReference>
<evidence type="ECO:0000256" key="1">
    <source>
        <dbReference type="ARBA" id="ARBA00009651"/>
    </source>
</evidence>
<dbReference type="GeneID" id="110091256"/>
<feature type="domain" description="B box-type" evidence="9">
    <location>
        <begin position="89"/>
        <end position="130"/>
    </location>
</feature>
<dbReference type="SUPFAM" id="SSF57845">
    <property type="entry name" value="B-box zinc-binding domain"/>
    <property type="match status" value="1"/>
</dbReference>
<dbReference type="SMART" id="SM00336">
    <property type="entry name" value="BBOX"/>
    <property type="match status" value="1"/>
</dbReference>
<dbReference type="Gene3D" id="3.30.40.10">
    <property type="entry name" value="Zinc/RING finger domain, C3HC4 (zinc finger)"/>
    <property type="match status" value="1"/>
</dbReference>
<reference evidence="12" key="2">
    <citation type="submission" date="2025-08" db="UniProtKB">
        <authorList>
            <consortium name="RefSeq"/>
        </authorList>
    </citation>
    <scope>IDENTIFICATION</scope>
</reference>
<reference evidence="11" key="1">
    <citation type="submission" date="2025-05" db="UniProtKB">
        <authorList>
            <consortium name="RefSeq"/>
        </authorList>
    </citation>
    <scope>NUCLEOTIDE SEQUENCE [LARGE SCALE GENOMIC DNA]</scope>
</reference>
<evidence type="ECO:0000256" key="5">
    <source>
        <dbReference type="ARBA" id="ARBA00022833"/>
    </source>
</evidence>
<dbReference type="Pfam" id="PF00643">
    <property type="entry name" value="zf-B_box"/>
    <property type="match status" value="1"/>
</dbReference>
<dbReference type="InterPro" id="IPR003879">
    <property type="entry name" value="Butyrophylin_SPRY"/>
</dbReference>
<dbReference type="InterPro" id="IPR001870">
    <property type="entry name" value="B30.2/SPRY"/>
</dbReference>
<keyword evidence="4 7" id="KW-0863">Zinc-finger</keyword>
<feature type="domain" description="B30.2/SPRY" evidence="10">
    <location>
        <begin position="309"/>
        <end position="510"/>
    </location>
</feature>
<accession>A0A6J0VFK4</accession>
<dbReference type="PANTHER" id="PTHR24103">
    <property type="entry name" value="E3 UBIQUITIN-PROTEIN LIGASE TRIM"/>
    <property type="match status" value="1"/>
</dbReference>
<dbReference type="Pfam" id="PF13765">
    <property type="entry name" value="PRY"/>
    <property type="match status" value="1"/>
</dbReference>
<keyword evidence="11" id="KW-1185">Reference proteome</keyword>
<dbReference type="InterPro" id="IPR006574">
    <property type="entry name" value="PRY"/>
</dbReference>
<dbReference type="CDD" id="cd16594">
    <property type="entry name" value="RING-HC_TRIM7-like_C-IV"/>
    <property type="match status" value="1"/>
</dbReference>
<organism evidence="11 12">
    <name type="scientific">Pogona vitticeps</name>
    <name type="common">central bearded dragon</name>
    <dbReference type="NCBI Taxonomy" id="103695"/>
    <lineage>
        <taxon>Eukaryota</taxon>
        <taxon>Metazoa</taxon>
        <taxon>Chordata</taxon>
        <taxon>Craniata</taxon>
        <taxon>Vertebrata</taxon>
        <taxon>Euteleostomi</taxon>
        <taxon>Lepidosauria</taxon>
        <taxon>Squamata</taxon>
        <taxon>Bifurcata</taxon>
        <taxon>Unidentata</taxon>
        <taxon>Episquamata</taxon>
        <taxon>Toxicofera</taxon>
        <taxon>Iguania</taxon>
        <taxon>Acrodonta</taxon>
        <taxon>Agamidae</taxon>
        <taxon>Amphibolurinae</taxon>
        <taxon>Pogona</taxon>
    </lineage>
</organism>
<dbReference type="RefSeq" id="XP_020670973.2">
    <property type="nucleotide sequence ID" value="XM_020815314.2"/>
</dbReference>
<evidence type="ECO:0000259" key="9">
    <source>
        <dbReference type="PROSITE" id="PS50119"/>
    </source>
</evidence>
<dbReference type="Gene3D" id="2.60.120.920">
    <property type="match status" value="1"/>
</dbReference>
<dbReference type="CDD" id="cd12888">
    <property type="entry name" value="SPRY_PRY_TRIM7_like"/>
    <property type="match status" value="1"/>
</dbReference>
<dbReference type="InterPro" id="IPR050143">
    <property type="entry name" value="TRIM/RBCC"/>
</dbReference>
<dbReference type="Pfam" id="PF13445">
    <property type="entry name" value="zf-RING_UBOX"/>
    <property type="match status" value="1"/>
</dbReference>
<protein>
    <submittedName>
        <fullName evidence="12">Zinc finger protein RFP-like</fullName>
    </submittedName>
</protein>
<dbReference type="InterPro" id="IPR000315">
    <property type="entry name" value="Znf_B-box"/>
</dbReference>
<comment type="similarity">
    <text evidence="1">Belongs to the ohanin/vespryn family.</text>
</comment>
<dbReference type="InterPro" id="IPR027370">
    <property type="entry name" value="Znf-RING_euk"/>
</dbReference>
<dbReference type="Proteomes" id="UP001652642">
    <property type="component" value="Chromosome 2"/>
</dbReference>
<dbReference type="AlphaFoldDB" id="A0A6J0VFK4"/>
<gene>
    <name evidence="12" type="primary">LOC110091256</name>
</gene>
<evidence type="ECO:0000313" key="11">
    <source>
        <dbReference type="Proteomes" id="UP001652642"/>
    </source>
</evidence>
<evidence type="ECO:0000259" key="8">
    <source>
        <dbReference type="PROSITE" id="PS50089"/>
    </source>
</evidence>
<evidence type="ECO:0000256" key="6">
    <source>
        <dbReference type="ARBA" id="ARBA00034460"/>
    </source>
</evidence>
<dbReference type="SUPFAM" id="SSF57850">
    <property type="entry name" value="RING/U-box"/>
    <property type="match status" value="1"/>
</dbReference>
<dbReference type="PROSITE" id="PS50089">
    <property type="entry name" value="ZF_RING_2"/>
    <property type="match status" value="1"/>
</dbReference>
<proteinExistence type="inferred from homology"/>
<dbReference type="InterPro" id="IPR001841">
    <property type="entry name" value="Znf_RING"/>
</dbReference>
<dbReference type="CDD" id="cd19762">
    <property type="entry name" value="Bbox2_TRIM7-like"/>
    <property type="match status" value="1"/>
</dbReference>
<keyword evidence="2" id="KW-0528">Neurotoxin</keyword>
<dbReference type="InterPro" id="IPR013083">
    <property type="entry name" value="Znf_RING/FYVE/PHD"/>
</dbReference>
<comment type="function">
    <text evidence="6">Neurotoxin that produces dose-dependent hypolocomotion and hyperalgesia in mice. May directly act on the central nervous system, as it is 6500-fold more potent when administered intracerebroventricularly than intraperitoneal.</text>
</comment>
<feature type="domain" description="RING-type" evidence="8">
    <location>
        <begin position="16"/>
        <end position="56"/>
    </location>
</feature>
<dbReference type="SUPFAM" id="SSF49899">
    <property type="entry name" value="Concanavalin A-like lectins/glucanases"/>
    <property type="match status" value="1"/>
</dbReference>
<dbReference type="Gene3D" id="3.30.160.60">
    <property type="entry name" value="Classic Zinc Finger"/>
    <property type="match status" value="1"/>
</dbReference>
<keyword evidence="3" id="KW-0479">Metal-binding</keyword>
<dbReference type="KEGG" id="pvt:110091256"/>
<evidence type="ECO:0000256" key="3">
    <source>
        <dbReference type="ARBA" id="ARBA00022723"/>
    </source>
</evidence>
<dbReference type="SMART" id="SM00184">
    <property type="entry name" value="RING"/>
    <property type="match status" value="1"/>
</dbReference>
<keyword evidence="5" id="KW-0862">Zinc</keyword>
<dbReference type="PROSITE" id="PS00518">
    <property type="entry name" value="ZF_RING_1"/>
    <property type="match status" value="1"/>
</dbReference>
<dbReference type="PRINTS" id="PR01407">
    <property type="entry name" value="BUTYPHLNCDUF"/>
</dbReference>
<dbReference type="InParanoid" id="A0A6J0VFK4"/>
<dbReference type="OrthoDB" id="9049620at2759"/>
<keyword evidence="2" id="KW-0800">Toxin</keyword>
<dbReference type="PROSITE" id="PS50119">
    <property type="entry name" value="ZF_BBOX"/>
    <property type="match status" value="1"/>
</dbReference>